<accession>A0A937SBD5</accession>
<dbReference type="InterPro" id="IPR009199">
    <property type="entry name" value="PhoPQ-act_pathogen-rel_PqaA"/>
</dbReference>
<dbReference type="SUPFAM" id="SSF53474">
    <property type="entry name" value="alpha/beta-Hydrolases"/>
    <property type="match status" value="1"/>
</dbReference>
<dbReference type="AlphaFoldDB" id="A0A937SBD5"/>
<sequence>MAKILFYLIVLFPIFTNADPRTEYLQSDLDAYVHSDDASFKYVIKQVKEFEEYFIYSIKMNSQNFLQKKDVNQTTWSHWLTVIEPKEVKVETSLLVIGAGDTNDPLPKTQNELIQLALSSNSIVGELRAIPNQPLKFSDESFPRWEDAIIAYTWNKFFLTGDSRWPARMAMTKSAIAAMDTIQIVFKKNNIKDFVVTGASKRGWTTWTTAATDSRVIAIIPLVIDLLNIKPSFEHHWQAYGFWAPAVQDYVDINIMDWWGSLEAEALFKIVDPFSYKDRYQFPKYIINAAGDEFFIPTSSQFYYGQLPGEKHIRYVPNVGHGLNGSYILDSILSFYMSILNETPRPKYNFNFLENGQIEFISENQPTVVKIWWAENSLARDFRIDVIGKSWKSELITINSEGKYVSSIQSPNKGWRAYFLEAEYSTSGSIPFVVTSEVRVSPDILPFDYIDPINPKGFLSKN</sequence>
<evidence type="ECO:0000313" key="2">
    <source>
        <dbReference type="EMBL" id="MBL6903788.1"/>
    </source>
</evidence>
<dbReference type="EMBL" id="JADHSG010000016">
    <property type="protein sequence ID" value="MBL6903788.1"/>
    <property type="molecule type" value="Genomic_DNA"/>
</dbReference>
<gene>
    <name evidence="2" type="ORF">ISR29_06260</name>
</gene>
<feature type="chain" id="PRO_5037850002" evidence="1">
    <location>
        <begin position="19"/>
        <end position="462"/>
    </location>
</feature>
<dbReference type="Gene3D" id="3.40.50.1820">
    <property type="entry name" value="alpha/beta hydrolase"/>
    <property type="match status" value="1"/>
</dbReference>
<dbReference type="PANTHER" id="PTHR31497:SF0">
    <property type="entry name" value="AUTOCRINE PROLIFERATION REPRESSOR PROTEIN A"/>
    <property type="match status" value="1"/>
</dbReference>
<protein>
    <submittedName>
        <fullName evidence="2">PhoPQ-activated pathogenicity-like protein PqaA type</fullName>
    </submittedName>
</protein>
<comment type="caution">
    <text evidence="2">The sequence shown here is derived from an EMBL/GenBank/DDBJ whole genome shotgun (WGS) entry which is preliminary data.</text>
</comment>
<keyword evidence="1" id="KW-0732">Signal</keyword>
<dbReference type="Pfam" id="PF10142">
    <property type="entry name" value="PhoPQ_related"/>
    <property type="match status" value="1"/>
</dbReference>
<dbReference type="PIRSF" id="PIRSF014728">
    <property type="entry name" value="PqaA"/>
    <property type="match status" value="1"/>
</dbReference>
<evidence type="ECO:0000256" key="1">
    <source>
        <dbReference type="SAM" id="SignalP"/>
    </source>
</evidence>
<feature type="signal peptide" evidence="1">
    <location>
        <begin position="1"/>
        <end position="18"/>
    </location>
</feature>
<name>A0A937SBD5_9GAMM</name>
<dbReference type="InterPro" id="IPR029058">
    <property type="entry name" value="AB_hydrolase_fold"/>
</dbReference>
<organism evidence="2 3">
    <name type="scientific">SAR86 cluster bacterium</name>
    <dbReference type="NCBI Taxonomy" id="2030880"/>
    <lineage>
        <taxon>Bacteria</taxon>
        <taxon>Pseudomonadati</taxon>
        <taxon>Pseudomonadota</taxon>
        <taxon>Gammaproteobacteria</taxon>
        <taxon>SAR86 cluster</taxon>
    </lineage>
</organism>
<dbReference type="PANTHER" id="PTHR31497">
    <property type="entry name" value="AUTOCRINE PROLIFERATION REPRESSOR PROTEIN A"/>
    <property type="match status" value="1"/>
</dbReference>
<dbReference type="Proteomes" id="UP000705230">
    <property type="component" value="Unassembled WGS sequence"/>
</dbReference>
<evidence type="ECO:0000313" key="3">
    <source>
        <dbReference type="Proteomes" id="UP000705230"/>
    </source>
</evidence>
<proteinExistence type="predicted"/>
<reference evidence="2" key="1">
    <citation type="submission" date="2020-10" db="EMBL/GenBank/DDBJ databases">
        <title>Microbiome of the Black Sea water column analyzed by genome centric metagenomics.</title>
        <authorList>
            <person name="Cabello-Yeves P.J."/>
            <person name="Callieri C."/>
            <person name="Picazo A."/>
            <person name="Mehrshad M."/>
            <person name="Haro-Moreno J.M."/>
            <person name="Roda-Garcia J."/>
            <person name="Dzembekova N."/>
            <person name="Slabakova V."/>
            <person name="Slabakova N."/>
            <person name="Moncheva S."/>
            <person name="Rodriguez-Valera F."/>
        </authorList>
    </citation>
    <scope>NUCLEOTIDE SEQUENCE</scope>
    <source>
        <strain evidence="2">BS30m-G43</strain>
    </source>
</reference>